<dbReference type="EMBL" id="ADGK01000025">
    <property type="protein sequence ID" value="EFE24275.1"/>
    <property type="molecule type" value="Genomic_DNA"/>
</dbReference>
<name>D4F1P3_EDWTA</name>
<proteinExistence type="predicted"/>
<reference evidence="2 3" key="1">
    <citation type="submission" date="2010-02" db="EMBL/GenBank/DDBJ databases">
        <authorList>
            <person name="Weinstock G."/>
            <person name="Sodergren E."/>
            <person name="Clifton S."/>
            <person name="Fulton L."/>
            <person name="Fulton B."/>
            <person name="Courtney L."/>
            <person name="Fronick C."/>
            <person name="Harrison M."/>
            <person name="Strong C."/>
            <person name="Farmer C."/>
            <person name="Delahaunty K."/>
            <person name="Markovic C."/>
            <person name="Hall O."/>
            <person name="Minx P."/>
            <person name="Tomlinson C."/>
            <person name="Mitreva M."/>
            <person name="Nelson J."/>
            <person name="Hou S."/>
            <person name="Wollam A."/>
            <person name="Pepin K.H."/>
            <person name="Johnson M."/>
            <person name="Bhonagiri V."/>
            <person name="Zhang X."/>
            <person name="Suruliraj S."/>
            <person name="Warren W."/>
            <person name="Chinwalla A."/>
            <person name="Mardis E.R."/>
            <person name="Wilson R.K."/>
        </authorList>
    </citation>
    <scope>NUCLEOTIDE SEQUENCE [LARGE SCALE GENOMIC DNA]</scope>
    <source>
        <strain evidence="2 3">ATCC 23685</strain>
    </source>
</reference>
<sequence>MLLSSIKSTPTGKNDYRPTPRPRWKNAKQRDIQPCDSEWVA</sequence>
<feature type="region of interest" description="Disordered" evidence="1">
    <location>
        <begin position="1"/>
        <end position="41"/>
    </location>
</feature>
<dbReference type="Proteomes" id="UP000003692">
    <property type="component" value="Unassembled WGS sequence"/>
</dbReference>
<evidence type="ECO:0000313" key="3">
    <source>
        <dbReference type="Proteomes" id="UP000003692"/>
    </source>
</evidence>
<protein>
    <submittedName>
        <fullName evidence="2">Uncharacterized protein</fullName>
    </submittedName>
</protein>
<accession>D4F1P3</accession>
<comment type="caution">
    <text evidence="2">The sequence shown here is derived from an EMBL/GenBank/DDBJ whole genome shotgun (WGS) entry which is preliminary data.</text>
</comment>
<dbReference type="AlphaFoldDB" id="D4F1P3"/>
<feature type="compositionally biased region" description="Polar residues" evidence="1">
    <location>
        <begin position="1"/>
        <end position="12"/>
    </location>
</feature>
<dbReference type="HOGENOM" id="CLU_3269258_0_0_6"/>
<gene>
    <name evidence="2" type="ORF">EDWATA_00636</name>
</gene>
<evidence type="ECO:0000256" key="1">
    <source>
        <dbReference type="SAM" id="MobiDB-lite"/>
    </source>
</evidence>
<evidence type="ECO:0000313" key="2">
    <source>
        <dbReference type="EMBL" id="EFE24275.1"/>
    </source>
</evidence>
<organism evidence="2 3">
    <name type="scientific">Edwardsiella tarda ATCC 23685</name>
    <dbReference type="NCBI Taxonomy" id="500638"/>
    <lineage>
        <taxon>Bacteria</taxon>
        <taxon>Pseudomonadati</taxon>
        <taxon>Pseudomonadota</taxon>
        <taxon>Gammaproteobacteria</taxon>
        <taxon>Enterobacterales</taxon>
        <taxon>Hafniaceae</taxon>
        <taxon>Edwardsiella</taxon>
    </lineage>
</organism>